<feature type="domain" description="Signal-induced proliferation-associated 1-like protein C-terminal" evidence="2">
    <location>
        <begin position="174"/>
        <end position="396"/>
    </location>
</feature>
<feature type="compositionally biased region" description="Low complexity" evidence="1">
    <location>
        <begin position="362"/>
        <end position="372"/>
    </location>
</feature>
<evidence type="ECO:0000313" key="3">
    <source>
        <dbReference type="EMBL" id="KAK6307205.1"/>
    </source>
</evidence>
<feature type="compositionally biased region" description="Polar residues" evidence="1">
    <location>
        <begin position="240"/>
        <end position="255"/>
    </location>
</feature>
<organism evidence="3 4">
    <name type="scientific">Coregonus suidteri</name>
    <dbReference type="NCBI Taxonomy" id="861788"/>
    <lineage>
        <taxon>Eukaryota</taxon>
        <taxon>Metazoa</taxon>
        <taxon>Chordata</taxon>
        <taxon>Craniata</taxon>
        <taxon>Vertebrata</taxon>
        <taxon>Euteleostomi</taxon>
        <taxon>Actinopterygii</taxon>
        <taxon>Neopterygii</taxon>
        <taxon>Teleostei</taxon>
        <taxon>Protacanthopterygii</taxon>
        <taxon>Salmoniformes</taxon>
        <taxon>Salmonidae</taxon>
        <taxon>Coregoninae</taxon>
        <taxon>Coregonus</taxon>
    </lineage>
</organism>
<feature type="region of interest" description="Disordered" evidence="1">
    <location>
        <begin position="405"/>
        <end position="434"/>
    </location>
</feature>
<proteinExistence type="predicted"/>
<evidence type="ECO:0000259" key="2">
    <source>
        <dbReference type="Pfam" id="PF11881"/>
    </source>
</evidence>
<dbReference type="EMBL" id="JAGTTL010000020">
    <property type="protein sequence ID" value="KAK6307205.1"/>
    <property type="molecule type" value="Genomic_DNA"/>
</dbReference>
<evidence type="ECO:0000256" key="1">
    <source>
        <dbReference type="SAM" id="MobiDB-lite"/>
    </source>
</evidence>
<accession>A0AAN8QL78</accession>
<dbReference type="Pfam" id="PF11881">
    <property type="entry name" value="SPAR_C"/>
    <property type="match status" value="1"/>
</dbReference>
<feature type="compositionally biased region" description="Pro residues" evidence="1">
    <location>
        <begin position="75"/>
        <end position="84"/>
    </location>
</feature>
<evidence type="ECO:0000313" key="4">
    <source>
        <dbReference type="Proteomes" id="UP001356427"/>
    </source>
</evidence>
<feature type="region of interest" description="Disordered" evidence="1">
    <location>
        <begin position="1"/>
        <end position="318"/>
    </location>
</feature>
<dbReference type="Proteomes" id="UP001356427">
    <property type="component" value="Unassembled WGS sequence"/>
</dbReference>
<feature type="compositionally biased region" description="Polar residues" evidence="1">
    <location>
        <begin position="193"/>
        <end position="204"/>
    </location>
</feature>
<gene>
    <name evidence="3" type="ORF">J4Q44_G00223530</name>
</gene>
<feature type="compositionally biased region" description="Low complexity" evidence="1">
    <location>
        <begin position="121"/>
        <end position="137"/>
    </location>
</feature>
<protein>
    <recommendedName>
        <fullName evidence="2">Signal-induced proliferation-associated 1-like protein C-terminal domain-containing protein</fullName>
    </recommendedName>
</protein>
<feature type="region of interest" description="Disordered" evidence="1">
    <location>
        <begin position="350"/>
        <end position="383"/>
    </location>
</feature>
<keyword evidence="4" id="KW-1185">Reference proteome</keyword>
<feature type="compositionally biased region" description="Low complexity" evidence="1">
    <location>
        <begin position="90"/>
        <end position="108"/>
    </location>
</feature>
<reference evidence="3 4" key="1">
    <citation type="submission" date="2021-04" db="EMBL/GenBank/DDBJ databases">
        <authorList>
            <person name="De Guttry C."/>
            <person name="Zahm M."/>
            <person name="Klopp C."/>
            <person name="Cabau C."/>
            <person name="Louis A."/>
            <person name="Berthelot C."/>
            <person name="Parey E."/>
            <person name="Roest Crollius H."/>
            <person name="Montfort J."/>
            <person name="Robinson-Rechavi M."/>
            <person name="Bucao C."/>
            <person name="Bouchez O."/>
            <person name="Gislard M."/>
            <person name="Lluch J."/>
            <person name="Milhes M."/>
            <person name="Lampietro C."/>
            <person name="Lopez Roques C."/>
            <person name="Donnadieu C."/>
            <person name="Braasch I."/>
            <person name="Desvignes T."/>
            <person name="Postlethwait J."/>
            <person name="Bobe J."/>
            <person name="Wedekind C."/>
            <person name="Guiguen Y."/>
        </authorList>
    </citation>
    <scope>NUCLEOTIDE SEQUENCE [LARGE SCALE GENOMIC DNA]</scope>
    <source>
        <strain evidence="3">Cs_M1</strain>
        <tissue evidence="3">Blood</tissue>
    </source>
</reference>
<dbReference type="InterPro" id="IPR021818">
    <property type="entry name" value="SIPA1L_C"/>
</dbReference>
<comment type="caution">
    <text evidence="3">The sequence shown here is derived from an EMBL/GenBank/DDBJ whole genome shotgun (WGS) entry which is preliminary data.</text>
</comment>
<sequence length="452" mass="47598">MRSGMRLAPAGRGCGLTQSLTATCRGRPQTAASTLPLTGPSGSGGSRAKERRAPETSPSAPDSPGPPGSSEDPAQSPPVFPPAPDSGSYTLSDAASHSSTLSSGHSGSPMGTGCSPSSSQEESALTTSPTSETSLSPGAPKSFYPRQGATSKFLIGWRKPGGTINSVDFGNKRKRHQSDGLLAGQPQLRAQLRAQSPQRVNKSNLQEDLKKLITLDSPPPSSHDQKPSFPAPPPTRRSLQRTLSDESIYSGQREPSYSGPRETPNDLLFSCSTLPRSPTARHAPPRQPSHKSLGDLCESSSQDQGCRRQQLGDPGLMPLPNSGADCALDWSNLVDAAKAFEVQRLLSVNDESSRPEVTDTSPQQAEPQAAPQTHPSPGESPACLMGKVSQLESMVKLLQDDLNKEEGCQGVPAGPIESLKEHNPANPGGVLQCFGQSSRSYRVGSSNTIDRN</sequence>
<dbReference type="AlphaFoldDB" id="A0AAN8QL78"/>
<name>A0AAN8QL78_9TELE</name>